<feature type="domain" description="DUF3298" evidence="2">
    <location>
        <begin position="173"/>
        <end position="242"/>
    </location>
</feature>
<dbReference type="Proteomes" id="UP001318321">
    <property type="component" value="Unassembled WGS sequence"/>
</dbReference>
<dbReference type="InterPro" id="IPR021729">
    <property type="entry name" value="DUF3298"/>
</dbReference>
<dbReference type="PROSITE" id="PS51257">
    <property type="entry name" value="PROKAR_LIPOPROTEIN"/>
    <property type="match status" value="1"/>
</dbReference>
<accession>A0ABX0PS75</accession>
<evidence type="ECO:0000256" key="1">
    <source>
        <dbReference type="SAM" id="SignalP"/>
    </source>
</evidence>
<feature type="chain" id="PRO_5045539118" evidence="1">
    <location>
        <begin position="22"/>
        <end position="257"/>
    </location>
</feature>
<name>A0ABX0PS75_9GAMM</name>
<dbReference type="RefSeq" id="WP_167112009.1">
    <property type="nucleotide sequence ID" value="NZ_JAAQTO010000013.1"/>
</dbReference>
<evidence type="ECO:0000313" key="3">
    <source>
        <dbReference type="EMBL" id="NIC04962.1"/>
    </source>
</evidence>
<feature type="signal peptide" evidence="1">
    <location>
        <begin position="1"/>
        <end position="21"/>
    </location>
</feature>
<comment type="caution">
    <text evidence="3">The sequence shown here is derived from an EMBL/GenBank/DDBJ whole genome shotgun (WGS) entry which is preliminary data.</text>
</comment>
<dbReference type="InterPro" id="IPR037126">
    <property type="entry name" value="PdaC/RsiV-like_sf"/>
</dbReference>
<evidence type="ECO:0000259" key="2">
    <source>
        <dbReference type="Pfam" id="PF11738"/>
    </source>
</evidence>
<dbReference type="EMBL" id="JAAQTO010000013">
    <property type="protein sequence ID" value="NIC04962.1"/>
    <property type="molecule type" value="Genomic_DNA"/>
</dbReference>
<evidence type="ECO:0000313" key="4">
    <source>
        <dbReference type="Proteomes" id="UP001318321"/>
    </source>
</evidence>
<gene>
    <name evidence="3" type="ORF">HBJ55_05930</name>
</gene>
<keyword evidence="4" id="KW-1185">Reference proteome</keyword>
<sequence length="257" mass="28829">MSCRKTAVLAAVLMVLAGCQAEEIPLQASEIAYEPFEASFVETDCPEERCAKVEVSALHFPDSPELSDHVRTRLLLMGQGITGGETEWPTDSWEAFAEAFFKEAKETRQYATHSSSRVGLEAKALARHDELLIIELDGYVYYAGQAHGMPLTEFMVIDERIGQVVTLEDMLLEDQEAAFRVALARAHERWLQELGQDDTFAANWPLSENRNVAPLESAWAVRYNVYEIAPYAVGQPELHIPLAELEGIAKPRYRGRE</sequence>
<organism evidence="3 4">
    <name type="scientific">Billgrantia bachuensis</name>
    <dbReference type="NCBI Taxonomy" id="2717286"/>
    <lineage>
        <taxon>Bacteria</taxon>
        <taxon>Pseudomonadati</taxon>
        <taxon>Pseudomonadota</taxon>
        <taxon>Gammaproteobacteria</taxon>
        <taxon>Oceanospirillales</taxon>
        <taxon>Halomonadaceae</taxon>
        <taxon>Billgrantia</taxon>
    </lineage>
</organism>
<keyword evidence="1" id="KW-0732">Signal</keyword>
<protein>
    <submittedName>
        <fullName evidence="3">DUF3298 domain-containing protein</fullName>
    </submittedName>
</protein>
<dbReference type="Pfam" id="PF11738">
    <property type="entry name" value="DUF3298"/>
    <property type="match status" value="1"/>
</dbReference>
<dbReference type="Gene3D" id="3.90.640.20">
    <property type="entry name" value="Heat-shock cognate protein, ATPase"/>
    <property type="match status" value="1"/>
</dbReference>
<proteinExistence type="predicted"/>
<reference evidence="3 4" key="1">
    <citation type="submission" date="2020-03" db="EMBL/GenBank/DDBJ databases">
        <title>Identification of Halomonas strains.</title>
        <authorList>
            <person name="Xiao Z."/>
            <person name="Dong F."/>
            <person name="Wang Z."/>
            <person name="Zhao J.-Y."/>
        </authorList>
    </citation>
    <scope>NUCLEOTIDE SEQUENCE [LARGE SCALE GENOMIC DNA]</scope>
    <source>
        <strain evidence="3 4">DX6</strain>
    </source>
</reference>
<dbReference type="Gene3D" id="3.30.565.40">
    <property type="entry name" value="Fervidobacterium nodosum Rt17-B1 like"/>
    <property type="match status" value="1"/>
</dbReference>